<dbReference type="GO" id="GO:0000288">
    <property type="term" value="P:nuclear-transcribed mRNA catabolic process, deadenylation-dependent decay"/>
    <property type="evidence" value="ECO:0007669"/>
    <property type="project" value="TreeGrafter"/>
</dbReference>
<gene>
    <name evidence="7" type="ORF">INT43_005493</name>
</gene>
<feature type="region of interest" description="Disordered" evidence="4">
    <location>
        <begin position="183"/>
        <end position="217"/>
    </location>
</feature>
<proteinExistence type="predicted"/>
<dbReference type="PANTHER" id="PTHR47093:SF1">
    <property type="entry name" value="PROTEIN JSN1-RELATED"/>
    <property type="match status" value="1"/>
</dbReference>
<organism evidence="7 8">
    <name type="scientific">Mortierella isabellina</name>
    <name type="common">Filamentous fungus</name>
    <name type="synonym">Umbelopsis isabellina</name>
    <dbReference type="NCBI Taxonomy" id="91625"/>
    <lineage>
        <taxon>Eukaryota</taxon>
        <taxon>Fungi</taxon>
        <taxon>Fungi incertae sedis</taxon>
        <taxon>Mucoromycota</taxon>
        <taxon>Mucoromycotina</taxon>
        <taxon>Umbelopsidomycetes</taxon>
        <taxon>Umbelopsidales</taxon>
        <taxon>Umbelopsidaceae</taxon>
        <taxon>Umbelopsis</taxon>
    </lineage>
</organism>
<keyword evidence="1" id="KW-0677">Repeat</keyword>
<dbReference type="Proteomes" id="UP000654370">
    <property type="component" value="Unassembled WGS sequence"/>
</dbReference>
<sequence>MSNNHSRNHSFVRNDDWQDSDALGRQAIPSSLLSDVNHLHNDIPVNVSLMRMPLENDAHNKNVRPSNDPRHHLIQSARRRRAGTMPSMQFIPENGAMGLPEPHYSMLSSDLSGRNRSGSLTLPSASVSAAFGNPIFSTSWATNEFQPQMIPVNDQLLGEDDTNSIVQTLSTLGLDDSDVVGKKHASSQSSVQPSMIRSPTESSMSGYHTPQTPYGPDSSLYETRVAPSIVYAGSNAYNSTENYLGNQHNRPRSVSVTVPERNREGTFGQSMMNASQWGPNVYQTQPQARAGPPNFQSTRNRALSVGDTEWLRAQNARSDIDQNLDFLPYMDRGTPATGNATPTRSLWIGCIDSLVTQEQLLQTFSPYGLIDSVRLIADKECAFVNFVHIEDAIRAKEDILTLHNGRIGDTVVRIGYGKNDGPLLDSSVLQPTRALWFGNMSITLTSNDLYDVFKQFGEIESARVLTQKNCAFVNFKYLESAIRAKEHVQTTNLLGPNTRIGFAKVPTASAVGSNPLADHNLTDEPSDHTTKMASSESRELMKVELLDIVRMLAPEEAVNQLLSDEFDVLKEYHDSIPNVIEFGPERRLDAAALRELRKRLDRTDAETDEANLVADECMEEIVELSSDYIGNTVVQRLFELCDDNVTTKMLECIAPHLAAIGIHKNGTWAAQKIIECITTPEQMKLIRVHVGPYIPPLLLDQFGNYMVQCCLALGDENNQFIIEAIIENMNDVAQGRYGSRAIRAILENPSVSKAQQKLVAAAMLQHAATLITNPNGTLLLNWVIDSSGFPGRYQALANRLAPNAAYYCVHKTASTLLLKLINQSQDLNAQKTLLCSIFDNDKKLPEILSDQVCGLPLIQKILGGAEVDGTLRQYAADKIRKNLEIQGSSSGQRALHDLSGQQKFSPPAHTSGMAAVSTLYTTHQTPNYYMVPGQSMLASMGGTDYIPARANRSHYQPIQPVDYRTQPNGLIQDYL</sequence>
<keyword evidence="8" id="KW-1185">Reference proteome</keyword>
<dbReference type="InterPro" id="IPR052645">
    <property type="entry name" value="Pumilio_domain_protein"/>
</dbReference>
<dbReference type="PANTHER" id="PTHR47093">
    <property type="entry name" value="PROTEIN JSN1-RELATED"/>
    <property type="match status" value="1"/>
</dbReference>
<feature type="domain" description="PUM-HD" evidence="6">
    <location>
        <begin position="553"/>
        <end position="902"/>
    </location>
</feature>
<feature type="domain" description="RRM" evidence="5">
    <location>
        <begin position="344"/>
        <end position="419"/>
    </location>
</feature>
<dbReference type="Gene3D" id="3.30.70.330">
    <property type="match status" value="2"/>
</dbReference>
<dbReference type="InterPro" id="IPR035979">
    <property type="entry name" value="RBD_domain_sf"/>
</dbReference>
<dbReference type="PROSITE" id="PS50102">
    <property type="entry name" value="RRM"/>
    <property type="match status" value="2"/>
</dbReference>
<comment type="caution">
    <text evidence="7">The sequence shown here is derived from an EMBL/GenBank/DDBJ whole genome shotgun (WGS) entry which is preliminary data.</text>
</comment>
<name>A0A8H7UE97_MORIS</name>
<dbReference type="SUPFAM" id="SSF48371">
    <property type="entry name" value="ARM repeat"/>
    <property type="match status" value="1"/>
</dbReference>
<dbReference type="InterPro" id="IPR016024">
    <property type="entry name" value="ARM-type_fold"/>
</dbReference>
<dbReference type="SUPFAM" id="SSF54928">
    <property type="entry name" value="RNA-binding domain, RBD"/>
    <property type="match status" value="1"/>
</dbReference>
<evidence type="ECO:0000256" key="2">
    <source>
        <dbReference type="PROSITE-ProRule" id="PRU00176"/>
    </source>
</evidence>
<evidence type="ECO:0000259" key="5">
    <source>
        <dbReference type="PROSITE" id="PS50102"/>
    </source>
</evidence>
<dbReference type="GO" id="GO:0003723">
    <property type="term" value="F:RNA binding"/>
    <property type="evidence" value="ECO:0007669"/>
    <property type="project" value="UniProtKB-UniRule"/>
</dbReference>
<dbReference type="InterPro" id="IPR000504">
    <property type="entry name" value="RRM_dom"/>
</dbReference>
<dbReference type="SMART" id="SM00360">
    <property type="entry name" value="RRM"/>
    <property type="match status" value="2"/>
</dbReference>
<reference evidence="7" key="1">
    <citation type="submission" date="2020-12" db="EMBL/GenBank/DDBJ databases">
        <title>Metabolic potential, ecology and presence of endohyphal bacteria is reflected in genomic diversity of Mucoromycotina.</title>
        <authorList>
            <person name="Muszewska A."/>
            <person name="Okrasinska A."/>
            <person name="Steczkiewicz K."/>
            <person name="Drgas O."/>
            <person name="Orlowska M."/>
            <person name="Perlinska-Lenart U."/>
            <person name="Aleksandrzak-Piekarczyk T."/>
            <person name="Szatraj K."/>
            <person name="Zielenkiewicz U."/>
            <person name="Pilsyk S."/>
            <person name="Malc E."/>
            <person name="Mieczkowski P."/>
            <person name="Kruszewska J.S."/>
            <person name="Biernat P."/>
            <person name="Pawlowska J."/>
        </authorList>
    </citation>
    <scope>NUCLEOTIDE SEQUENCE</scope>
    <source>
        <strain evidence="7">WA0000067209</strain>
    </source>
</reference>
<evidence type="ECO:0008006" key="9">
    <source>
        <dbReference type="Google" id="ProtNLM"/>
    </source>
</evidence>
<feature type="repeat" description="Pumilio" evidence="3">
    <location>
        <begin position="689"/>
        <end position="727"/>
    </location>
</feature>
<dbReference type="Pfam" id="PF00076">
    <property type="entry name" value="RRM_1"/>
    <property type="match status" value="2"/>
</dbReference>
<evidence type="ECO:0000256" key="4">
    <source>
        <dbReference type="SAM" id="MobiDB-lite"/>
    </source>
</evidence>
<feature type="repeat" description="Pumilio" evidence="3">
    <location>
        <begin position="616"/>
        <end position="651"/>
    </location>
</feature>
<dbReference type="SMART" id="SM00025">
    <property type="entry name" value="Pumilio"/>
    <property type="match status" value="5"/>
</dbReference>
<keyword evidence="2" id="KW-0694">RNA-binding</keyword>
<accession>A0A8H7UE97</accession>
<evidence type="ECO:0000313" key="8">
    <source>
        <dbReference type="Proteomes" id="UP000654370"/>
    </source>
</evidence>
<evidence type="ECO:0000259" key="6">
    <source>
        <dbReference type="PROSITE" id="PS50303"/>
    </source>
</evidence>
<dbReference type="EMBL" id="JAEPQZ010000010">
    <property type="protein sequence ID" value="KAG2176259.1"/>
    <property type="molecule type" value="Genomic_DNA"/>
</dbReference>
<dbReference type="AlphaFoldDB" id="A0A8H7UE97"/>
<dbReference type="Gene3D" id="1.25.10.10">
    <property type="entry name" value="Leucine-rich Repeat Variant"/>
    <property type="match status" value="1"/>
</dbReference>
<dbReference type="OrthoDB" id="2017782at2759"/>
<evidence type="ECO:0000256" key="1">
    <source>
        <dbReference type="ARBA" id="ARBA00022737"/>
    </source>
</evidence>
<dbReference type="InterPro" id="IPR001313">
    <property type="entry name" value="Pumilio_RNA-bd_rpt"/>
</dbReference>
<dbReference type="PROSITE" id="PS50302">
    <property type="entry name" value="PUM"/>
    <property type="match status" value="2"/>
</dbReference>
<feature type="domain" description="RRM" evidence="5">
    <location>
        <begin position="433"/>
        <end position="505"/>
    </location>
</feature>
<protein>
    <recommendedName>
        <fullName evidence="9">ARM repeat-containing protein</fullName>
    </recommendedName>
</protein>
<dbReference type="InterPro" id="IPR033133">
    <property type="entry name" value="PUM-HD"/>
</dbReference>
<evidence type="ECO:0000256" key="3">
    <source>
        <dbReference type="PROSITE-ProRule" id="PRU00317"/>
    </source>
</evidence>
<dbReference type="InterPro" id="IPR011989">
    <property type="entry name" value="ARM-like"/>
</dbReference>
<dbReference type="InterPro" id="IPR012677">
    <property type="entry name" value="Nucleotide-bd_a/b_plait_sf"/>
</dbReference>
<dbReference type="PROSITE" id="PS50303">
    <property type="entry name" value="PUM_HD"/>
    <property type="match status" value="1"/>
</dbReference>
<dbReference type="Pfam" id="PF00806">
    <property type="entry name" value="PUF"/>
    <property type="match status" value="3"/>
</dbReference>
<feature type="compositionally biased region" description="Polar residues" evidence="4">
    <location>
        <begin position="186"/>
        <end position="212"/>
    </location>
</feature>
<evidence type="ECO:0000313" key="7">
    <source>
        <dbReference type="EMBL" id="KAG2176259.1"/>
    </source>
</evidence>